<keyword evidence="1" id="KW-0285">Flavoprotein</keyword>
<reference evidence="4 5" key="1">
    <citation type="submission" date="2019-02" db="EMBL/GenBank/DDBJ databases">
        <authorList>
            <person name="Goldberg S.R."/>
            <person name="Haltli B.A."/>
            <person name="Correa H."/>
            <person name="Russell K.G."/>
        </authorList>
    </citation>
    <scope>NUCLEOTIDE SEQUENCE [LARGE SCALE GENOMIC DNA]</scope>
    <source>
        <strain evidence="4 5">JCM 16186</strain>
    </source>
</reference>
<organism evidence="4 5">
    <name type="scientific">Fulvivirga kasyanovii</name>
    <dbReference type="NCBI Taxonomy" id="396812"/>
    <lineage>
        <taxon>Bacteria</taxon>
        <taxon>Pseudomonadati</taxon>
        <taxon>Bacteroidota</taxon>
        <taxon>Cytophagia</taxon>
        <taxon>Cytophagales</taxon>
        <taxon>Fulvivirgaceae</taxon>
        <taxon>Fulvivirga</taxon>
    </lineage>
</organism>
<proteinExistence type="predicted"/>
<feature type="domain" description="FAD/NAD(P)-binding" evidence="3">
    <location>
        <begin position="8"/>
        <end position="285"/>
    </location>
</feature>
<dbReference type="Gene3D" id="3.50.50.60">
    <property type="entry name" value="FAD/NAD(P)-binding domain"/>
    <property type="match status" value="2"/>
</dbReference>
<protein>
    <submittedName>
        <fullName evidence="4">NAD(P)/FAD-dependent oxidoreductase</fullName>
    </submittedName>
</protein>
<name>A0ABW9RHX7_9BACT</name>
<accession>A0ABW9RHX7</accession>
<gene>
    <name evidence="4" type="ORF">E1163_01085</name>
</gene>
<comment type="caution">
    <text evidence="4">The sequence shown here is derived from an EMBL/GenBank/DDBJ whole genome shotgun (WGS) entry which is preliminary data.</text>
</comment>
<dbReference type="InterPro" id="IPR036188">
    <property type="entry name" value="FAD/NAD-bd_sf"/>
</dbReference>
<sequence>MKQNSHYEAIIIGGSYAGLSAAMALGRASRKVLVIDGGTPCNRQTPHSHNFITQDGRKPAEIAHDAKMQVLKYDTVSFYEGLATTGKKVKHGFELETKSGDKFTAKKLIFASGLKDIMPDIKGFAECWGISVIHCPYCHGYEVKNEKTAILANGDVAFHYAQLIFNWTKKLSVFTNGKSTLTEEQTAQIIKNGIEIIETPVDYIDHSEGYVREVVFNDGSAISVNAIYSRPDFIQQTDIPEKLGCKLTDSGLLEVDAMQKTSVDGVFACGDNSGMRAVSHAVASGTTAGASLNNTLITEEF</sequence>
<keyword evidence="2" id="KW-0560">Oxidoreductase</keyword>
<evidence type="ECO:0000256" key="2">
    <source>
        <dbReference type="ARBA" id="ARBA00023002"/>
    </source>
</evidence>
<dbReference type="Proteomes" id="UP000798808">
    <property type="component" value="Unassembled WGS sequence"/>
</dbReference>
<dbReference type="Pfam" id="PF07992">
    <property type="entry name" value="Pyr_redox_2"/>
    <property type="match status" value="1"/>
</dbReference>
<dbReference type="PANTHER" id="PTHR48105">
    <property type="entry name" value="THIOREDOXIN REDUCTASE 1-RELATED-RELATED"/>
    <property type="match status" value="1"/>
</dbReference>
<dbReference type="EMBL" id="SMLW01000225">
    <property type="protein sequence ID" value="MTI23536.1"/>
    <property type="molecule type" value="Genomic_DNA"/>
</dbReference>
<dbReference type="PRINTS" id="PR00368">
    <property type="entry name" value="FADPNR"/>
</dbReference>
<dbReference type="RefSeq" id="WP_155168675.1">
    <property type="nucleotide sequence ID" value="NZ_BAAAFL010000068.1"/>
</dbReference>
<evidence type="ECO:0000256" key="1">
    <source>
        <dbReference type="ARBA" id="ARBA00022630"/>
    </source>
</evidence>
<evidence type="ECO:0000313" key="5">
    <source>
        <dbReference type="Proteomes" id="UP000798808"/>
    </source>
</evidence>
<keyword evidence="5" id="KW-1185">Reference proteome</keyword>
<dbReference type="InterPro" id="IPR050097">
    <property type="entry name" value="Ferredoxin-NADP_redctase_2"/>
</dbReference>
<dbReference type="InterPro" id="IPR023753">
    <property type="entry name" value="FAD/NAD-binding_dom"/>
</dbReference>
<evidence type="ECO:0000313" key="4">
    <source>
        <dbReference type="EMBL" id="MTI23536.1"/>
    </source>
</evidence>
<dbReference type="SUPFAM" id="SSF51905">
    <property type="entry name" value="FAD/NAD(P)-binding domain"/>
    <property type="match status" value="1"/>
</dbReference>
<evidence type="ECO:0000259" key="3">
    <source>
        <dbReference type="Pfam" id="PF07992"/>
    </source>
</evidence>
<dbReference type="PRINTS" id="PR00469">
    <property type="entry name" value="PNDRDTASEII"/>
</dbReference>